<dbReference type="CDD" id="cd11378">
    <property type="entry name" value="DUF296"/>
    <property type="match status" value="1"/>
</dbReference>
<evidence type="ECO:0000259" key="1">
    <source>
        <dbReference type="PROSITE" id="PS51742"/>
    </source>
</evidence>
<comment type="caution">
    <text evidence="2">The sequence shown here is derived from an EMBL/GenBank/DDBJ whole genome shotgun (WGS) entry which is preliminary data.</text>
</comment>
<accession>A0A1G2BX85</accession>
<dbReference type="PANTHER" id="PTHR34988">
    <property type="entry name" value="PROTEIN, PUTATIVE-RELATED"/>
    <property type="match status" value="1"/>
</dbReference>
<dbReference type="PROSITE" id="PS51742">
    <property type="entry name" value="PPC"/>
    <property type="match status" value="1"/>
</dbReference>
<gene>
    <name evidence="2" type="ORF">A3H70_02440</name>
</gene>
<dbReference type="Gene3D" id="3.30.1330.80">
    <property type="entry name" value="Hypothetical protein, similar to alpha- acetolactate decarboxylase, domain 2"/>
    <property type="match status" value="1"/>
</dbReference>
<dbReference type="Proteomes" id="UP000178109">
    <property type="component" value="Unassembled WGS sequence"/>
</dbReference>
<dbReference type="STRING" id="1798553.A3H70_02440"/>
<dbReference type="AlphaFoldDB" id="A0A1G2BX85"/>
<dbReference type="SUPFAM" id="SSF117856">
    <property type="entry name" value="AF0104/ALDC/Ptd012-like"/>
    <property type="match status" value="1"/>
</dbReference>
<reference evidence="2 3" key="1">
    <citation type="journal article" date="2016" name="Nat. Commun.">
        <title>Thousands of microbial genomes shed light on interconnected biogeochemical processes in an aquifer system.</title>
        <authorList>
            <person name="Anantharaman K."/>
            <person name="Brown C.T."/>
            <person name="Hug L.A."/>
            <person name="Sharon I."/>
            <person name="Castelle C.J."/>
            <person name="Probst A.J."/>
            <person name="Thomas B.C."/>
            <person name="Singh A."/>
            <person name="Wilkins M.J."/>
            <person name="Karaoz U."/>
            <person name="Brodie E.L."/>
            <person name="Williams K.H."/>
            <person name="Hubbard S.S."/>
            <person name="Banfield J.F."/>
        </authorList>
    </citation>
    <scope>NUCLEOTIDE SEQUENCE [LARGE SCALE GENOMIC DNA]</scope>
</reference>
<evidence type="ECO:0000313" key="2">
    <source>
        <dbReference type="EMBL" id="OGY92950.1"/>
    </source>
</evidence>
<name>A0A1G2BX85_9BACT</name>
<dbReference type="InterPro" id="IPR025707">
    <property type="entry name" value="DNA_bp_PD1"/>
</dbReference>
<dbReference type="InterPro" id="IPR005175">
    <property type="entry name" value="PPC_dom"/>
</dbReference>
<feature type="domain" description="PPC" evidence="1">
    <location>
        <begin position="6"/>
        <end position="137"/>
    </location>
</feature>
<evidence type="ECO:0000313" key="3">
    <source>
        <dbReference type="Proteomes" id="UP000178109"/>
    </source>
</evidence>
<proteinExistence type="predicted"/>
<dbReference type="PIRSF" id="PIRSF016702">
    <property type="entry name" value="DNA_bp_PD1"/>
    <property type="match status" value="1"/>
</dbReference>
<sequence>MKSTTITPKQHYLLRINRGEEVITELTKFCQENKIFSGSFYGIGACGEAELGHYSVATKQYSKQTFTGEYEVTNLTGIITDKKIHVHATLADNKFQTHAGHLARMVISGACEIHLIAGSEPVSRKFDEETGLELLDI</sequence>
<dbReference type="EMBL" id="MHKO01000009">
    <property type="protein sequence ID" value="OGY92950.1"/>
    <property type="molecule type" value="Genomic_DNA"/>
</dbReference>
<dbReference type="PANTHER" id="PTHR34988:SF1">
    <property type="entry name" value="DNA-BINDING PROTEIN"/>
    <property type="match status" value="1"/>
</dbReference>
<dbReference type="Pfam" id="PF03479">
    <property type="entry name" value="PCC"/>
    <property type="match status" value="1"/>
</dbReference>
<organism evidence="2 3">
    <name type="scientific">Candidatus Komeilibacteria bacterium RIFCSPLOWO2_02_FULL_48_11</name>
    <dbReference type="NCBI Taxonomy" id="1798553"/>
    <lineage>
        <taxon>Bacteria</taxon>
        <taxon>Candidatus Komeiliibacteriota</taxon>
    </lineage>
</organism>
<protein>
    <recommendedName>
        <fullName evidence="1">PPC domain-containing protein</fullName>
    </recommendedName>
</protein>